<sequence length="490" mass="55716">MSKKHINFLITGLFLCISSFLLTGESPAFSFLVSPSKVELICEPSGKITFNLRVINTEKRSQGFKVYLTDLRLTREGKLQFPFPGKEKRSCAEWIEVKPSKFFLQPFETETVLCSVNVQEGYEGELYATVMVESEEKALFRVAVPVFLLIKGKELVKKVSFLPVKVERSFNKNVLQFTVPVKNEGNVRLKVEGRARIRDKWGRVWFEFPLTSRGGTIFPESIRYLKANIRESLPLARCFLEISIAYKSSYENKTTKTMAIFPFDLENWSAGSISLYPLPFVVNPSLIVINSASKKKSAFVEISSVKDTNSLSFRASLNLSPNSCRVEVVPEEFVVLPGERRKVRLNINIPDNPQGNHYRRVIFHGAEAEKSSLSYGVTIFTLSDKPRRKCHLLSLKVEDDIQPQLVLRLKNPEDAFVKIKGIINMEDERGMNLLKDRPFDQGEFLVFPGEVVNLTAALPHKISPGNYIVYLKIFSGEKQILQTKKKITIK</sequence>
<dbReference type="AlphaFoldDB" id="A0A497E4D9"/>
<dbReference type="EMBL" id="QMPZ01000066">
    <property type="protein sequence ID" value="RLE09048.1"/>
    <property type="molecule type" value="Genomic_DNA"/>
</dbReference>
<organism evidence="1 2">
    <name type="scientific">Aerophobetes bacterium</name>
    <dbReference type="NCBI Taxonomy" id="2030807"/>
    <lineage>
        <taxon>Bacteria</taxon>
        <taxon>Candidatus Aerophobota</taxon>
    </lineage>
</organism>
<name>A0A497E4D9_UNCAE</name>
<proteinExistence type="predicted"/>
<evidence type="ECO:0000313" key="1">
    <source>
        <dbReference type="EMBL" id="RLE09048.1"/>
    </source>
</evidence>
<comment type="caution">
    <text evidence="1">The sequence shown here is derived from an EMBL/GenBank/DDBJ whole genome shotgun (WGS) entry which is preliminary data.</text>
</comment>
<gene>
    <name evidence="1" type="ORF">DRJ00_05195</name>
</gene>
<accession>A0A497E4D9</accession>
<protein>
    <submittedName>
        <fullName evidence="1">Uncharacterized protein</fullName>
    </submittedName>
</protein>
<evidence type="ECO:0000313" key="2">
    <source>
        <dbReference type="Proteomes" id="UP000279422"/>
    </source>
</evidence>
<dbReference type="Proteomes" id="UP000279422">
    <property type="component" value="Unassembled WGS sequence"/>
</dbReference>
<reference evidence="1 2" key="1">
    <citation type="submission" date="2018-06" db="EMBL/GenBank/DDBJ databases">
        <title>Extensive metabolic versatility and redundancy in microbially diverse, dynamic hydrothermal sediments.</title>
        <authorList>
            <person name="Dombrowski N."/>
            <person name="Teske A."/>
            <person name="Baker B.J."/>
        </authorList>
    </citation>
    <scope>NUCLEOTIDE SEQUENCE [LARGE SCALE GENOMIC DNA]</scope>
    <source>
        <strain evidence="1">B47_G16</strain>
    </source>
</reference>